<gene>
    <name evidence="1" type="ORF">PCOR1329_LOCUS76644</name>
</gene>
<comment type="caution">
    <text evidence="1">The sequence shown here is derived from an EMBL/GenBank/DDBJ whole genome shotgun (WGS) entry which is preliminary data.</text>
</comment>
<evidence type="ECO:0000313" key="2">
    <source>
        <dbReference type="Proteomes" id="UP001189429"/>
    </source>
</evidence>
<keyword evidence="2" id="KW-1185">Reference proteome</keyword>
<sequence>MSTGVAEFFDDDQFLLGEMSEADLIGSPIQVQILENGIAPSKGQGTAYCKSLVNGMCNPNPVVATANVDGKDIDVQVELAVVLSSSPTNFLKSQTKSISLRFPTVTASGETSPRS</sequence>
<evidence type="ECO:0000313" key="1">
    <source>
        <dbReference type="EMBL" id="CAK0899015.1"/>
    </source>
</evidence>
<name>A0ABN9XH12_9DINO</name>
<reference evidence="1" key="1">
    <citation type="submission" date="2023-10" db="EMBL/GenBank/DDBJ databases">
        <authorList>
            <person name="Chen Y."/>
            <person name="Shah S."/>
            <person name="Dougan E. K."/>
            <person name="Thang M."/>
            <person name="Chan C."/>
        </authorList>
    </citation>
    <scope>NUCLEOTIDE SEQUENCE [LARGE SCALE GENOMIC DNA]</scope>
</reference>
<proteinExistence type="predicted"/>
<dbReference type="EMBL" id="CAUYUJ010020538">
    <property type="protein sequence ID" value="CAK0899015.1"/>
    <property type="molecule type" value="Genomic_DNA"/>
</dbReference>
<protein>
    <submittedName>
        <fullName evidence="1">Uncharacterized protein</fullName>
    </submittedName>
</protein>
<dbReference type="Proteomes" id="UP001189429">
    <property type="component" value="Unassembled WGS sequence"/>
</dbReference>
<accession>A0ABN9XH12</accession>
<organism evidence="1 2">
    <name type="scientific">Prorocentrum cordatum</name>
    <dbReference type="NCBI Taxonomy" id="2364126"/>
    <lineage>
        <taxon>Eukaryota</taxon>
        <taxon>Sar</taxon>
        <taxon>Alveolata</taxon>
        <taxon>Dinophyceae</taxon>
        <taxon>Prorocentrales</taxon>
        <taxon>Prorocentraceae</taxon>
        <taxon>Prorocentrum</taxon>
    </lineage>
</organism>